<dbReference type="GO" id="GO:0008137">
    <property type="term" value="F:NADH dehydrogenase (ubiquinone) activity"/>
    <property type="evidence" value="ECO:0007669"/>
    <property type="project" value="UniProtKB-EC"/>
</dbReference>
<organism evidence="12">
    <name type="scientific">Tylos sp. clade H MM-2013</name>
    <dbReference type="NCBI Taxonomy" id="1334182"/>
    <lineage>
        <taxon>Eukaryota</taxon>
        <taxon>Metazoa</taxon>
        <taxon>Ecdysozoa</taxon>
        <taxon>Arthropoda</taxon>
        <taxon>Crustacea</taxon>
        <taxon>Multicrustacea</taxon>
        <taxon>Malacostraca</taxon>
        <taxon>Eumalacostraca</taxon>
        <taxon>Peracarida</taxon>
        <taxon>Isopoda</taxon>
        <taxon>Oniscidea</taxon>
        <taxon>Tylida</taxon>
        <taxon>Tylidae</taxon>
        <taxon>Tylos</taxon>
    </lineage>
</organism>
<evidence type="ECO:0000256" key="5">
    <source>
        <dbReference type="ARBA" id="ARBA00022967"/>
    </source>
</evidence>
<name>A0A076GAF4_9CRUS</name>
<feature type="transmembrane region" description="Helical" evidence="11">
    <location>
        <begin position="65"/>
        <end position="85"/>
    </location>
</feature>
<keyword evidence="5" id="KW-1278">Translocase</keyword>
<comment type="similarity">
    <text evidence="2">Belongs to the complex I subunit 4L family.</text>
</comment>
<comment type="catalytic activity">
    <reaction evidence="10">
        <text>a ubiquinone + NADH + 5 H(+)(in) = a ubiquinol + NAD(+) + 4 H(+)(out)</text>
        <dbReference type="Rhea" id="RHEA:29091"/>
        <dbReference type="Rhea" id="RHEA-COMP:9565"/>
        <dbReference type="Rhea" id="RHEA-COMP:9566"/>
        <dbReference type="ChEBI" id="CHEBI:15378"/>
        <dbReference type="ChEBI" id="CHEBI:16389"/>
        <dbReference type="ChEBI" id="CHEBI:17976"/>
        <dbReference type="ChEBI" id="CHEBI:57540"/>
        <dbReference type="ChEBI" id="CHEBI:57945"/>
        <dbReference type="EC" id="7.1.1.2"/>
    </reaction>
</comment>
<dbReference type="Pfam" id="PF00420">
    <property type="entry name" value="Oxidored_q2"/>
    <property type="match status" value="1"/>
</dbReference>
<dbReference type="AlphaFoldDB" id="A0A076GAF4"/>
<evidence type="ECO:0000256" key="6">
    <source>
        <dbReference type="ARBA" id="ARBA00022989"/>
    </source>
</evidence>
<keyword evidence="4 11" id="KW-0812">Transmembrane</keyword>
<protein>
    <recommendedName>
        <fullName evidence="3">NADH-ubiquinone oxidoreductase chain 4L</fullName>
    </recommendedName>
    <alternativeName>
        <fullName evidence="9">NADH dehydrogenase subunit 4L</fullName>
    </alternativeName>
</protein>
<accession>A0A076GAF4</accession>
<evidence type="ECO:0000256" key="9">
    <source>
        <dbReference type="ARBA" id="ARBA00031586"/>
    </source>
</evidence>
<evidence type="ECO:0000313" key="12">
    <source>
        <dbReference type="EMBL" id="AII31683.1"/>
    </source>
</evidence>
<gene>
    <name evidence="12" type="primary">nad4l</name>
</gene>
<reference evidence="12" key="1">
    <citation type="journal article" date="2013" name="PLoS ONE">
        <title>Contrasting Phylogeography of Sandy vs. Rocky Supralittoral Isopods in the Megadiverse and Geologically Dynamic Gulf of California and Adjacent Areas.</title>
        <authorList>
            <person name="Hurtado L.A."/>
            <person name="Lee E.J."/>
            <person name="Mateos M."/>
        </authorList>
    </citation>
    <scope>NUCLEOTIDE SEQUENCE</scope>
    <source>
        <strain evidence="12">La_Paz_59_4</strain>
    </source>
</reference>
<dbReference type="EMBL" id="KF007359">
    <property type="protein sequence ID" value="AII31683.1"/>
    <property type="molecule type" value="Genomic_DNA"/>
</dbReference>
<feature type="transmembrane region" description="Helical" evidence="11">
    <location>
        <begin position="32"/>
        <end position="53"/>
    </location>
</feature>
<evidence type="ECO:0000256" key="11">
    <source>
        <dbReference type="SAM" id="Phobius"/>
    </source>
</evidence>
<evidence type="ECO:0000256" key="8">
    <source>
        <dbReference type="ARBA" id="ARBA00023136"/>
    </source>
</evidence>
<comment type="subcellular location">
    <subcellularLocation>
        <location evidence="1">Membrane</location>
        <topology evidence="1">Multi-pass membrane protein</topology>
    </subcellularLocation>
</comment>
<dbReference type="Gene3D" id="1.10.287.3510">
    <property type="match status" value="1"/>
</dbReference>
<feature type="transmembrane region" description="Helical" evidence="11">
    <location>
        <begin position="6"/>
        <end position="25"/>
    </location>
</feature>
<proteinExistence type="inferred from homology"/>
<evidence type="ECO:0000256" key="4">
    <source>
        <dbReference type="ARBA" id="ARBA00022692"/>
    </source>
</evidence>
<dbReference type="InterPro" id="IPR039428">
    <property type="entry name" value="NUOK/Mnh_C1-like"/>
</dbReference>
<keyword evidence="8 11" id="KW-0472">Membrane</keyword>
<evidence type="ECO:0000256" key="2">
    <source>
        <dbReference type="ARBA" id="ARBA00010519"/>
    </source>
</evidence>
<feature type="non-terminal residue" evidence="12">
    <location>
        <position position="1"/>
    </location>
</feature>
<dbReference type="GO" id="GO:0016020">
    <property type="term" value="C:membrane"/>
    <property type="evidence" value="ECO:0007669"/>
    <property type="project" value="UniProtKB-SubCell"/>
</dbReference>
<keyword evidence="7" id="KW-0520">NAD</keyword>
<sequence>LLILKLFSPVYYIPLLLFFPALISFMSTGGHLLSTLLALEFMVLSLFLIMMLMNPSMPQESFTSLMFISITVCEGALGLTILVMLTRSKGSDMMASTLLMK</sequence>
<evidence type="ECO:0000256" key="10">
    <source>
        <dbReference type="ARBA" id="ARBA00049551"/>
    </source>
</evidence>
<evidence type="ECO:0000256" key="3">
    <source>
        <dbReference type="ARBA" id="ARBA00016612"/>
    </source>
</evidence>
<feature type="non-terminal residue" evidence="12">
    <location>
        <position position="101"/>
    </location>
</feature>
<keyword evidence="6 11" id="KW-1133">Transmembrane helix</keyword>
<geneLocation type="mitochondrion" evidence="12"/>
<keyword evidence="12" id="KW-0496">Mitochondrion</keyword>
<evidence type="ECO:0000256" key="7">
    <source>
        <dbReference type="ARBA" id="ARBA00023027"/>
    </source>
</evidence>
<evidence type="ECO:0000256" key="1">
    <source>
        <dbReference type="ARBA" id="ARBA00004141"/>
    </source>
</evidence>